<gene>
    <name evidence="2" type="primary">gatA_2</name>
    <name evidence="2" type="ORF">BN1080_02590</name>
</gene>
<dbReference type="InterPro" id="IPR023631">
    <property type="entry name" value="Amidase_dom"/>
</dbReference>
<keyword evidence="2" id="KW-0808">Transferase</keyword>
<evidence type="ECO:0000313" key="2">
    <source>
        <dbReference type="EMBL" id="CEG23591.1"/>
    </source>
</evidence>
<dbReference type="PANTHER" id="PTHR42678:SF34">
    <property type="entry name" value="OS04G0183300 PROTEIN"/>
    <property type="match status" value="1"/>
</dbReference>
<dbReference type="OrthoDB" id="9811471at2"/>
<proteinExistence type="predicted"/>
<dbReference type="PANTHER" id="PTHR42678">
    <property type="entry name" value="AMIDASE"/>
    <property type="match status" value="1"/>
</dbReference>
<dbReference type="STRING" id="1499687.BN1080_02590"/>
<evidence type="ECO:0000259" key="1">
    <source>
        <dbReference type="Pfam" id="PF01425"/>
    </source>
</evidence>
<protein>
    <submittedName>
        <fullName evidence="2">Glutamyl-tRNA(Gln) amidotransferase subunit A</fullName>
    </submittedName>
</protein>
<dbReference type="AlphaFoldDB" id="A0A098EQL2"/>
<organism evidence="2 3">
    <name type="scientific">Planococcus massiliensis</name>
    <dbReference type="NCBI Taxonomy" id="1499687"/>
    <lineage>
        <taxon>Bacteria</taxon>
        <taxon>Bacillati</taxon>
        <taxon>Bacillota</taxon>
        <taxon>Bacilli</taxon>
        <taxon>Bacillales</taxon>
        <taxon>Caryophanaceae</taxon>
        <taxon>Planococcus</taxon>
    </lineage>
</organism>
<dbReference type="GO" id="GO:0016740">
    <property type="term" value="F:transferase activity"/>
    <property type="evidence" value="ECO:0007669"/>
    <property type="project" value="UniProtKB-KW"/>
</dbReference>
<dbReference type="RefSeq" id="WP_052652442.1">
    <property type="nucleotide sequence ID" value="NZ_CCXS01000001.1"/>
</dbReference>
<dbReference type="SUPFAM" id="SSF75304">
    <property type="entry name" value="Amidase signature (AS) enzymes"/>
    <property type="match status" value="1"/>
</dbReference>
<evidence type="ECO:0000313" key="3">
    <source>
        <dbReference type="Proteomes" id="UP000043699"/>
    </source>
</evidence>
<accession>A0A098EQL2</accession>
<dbReference type="EMBL" id="CCXS01000001">
    <property type="protein sequence ID" value="CEG23591.1"/>
    <property type="molecule type" value="Genomic_DNA"/>
</dbReference>
<dbReference type="NCBIfam" id="NF005300">
    <property type="entry name" value="PRK06828.1"/>
    <property type="match status" value="1"/>
</dbReference>
<dbReference type="Gene3D" id="3.90.1300.10">
    <property type="entry name" value="Amidase signature (AS) domain"/>
    <property type="match status" value="1"/>
</dbReference>
<dbReference type="Proteomes" id="UP000043699">
    <property type="component" value="Unassembled WGS sequence"/>
</dbReference>
<feature type="domain" description="Amidase" evidence="1">
    <location>
        <begin position="35"/>
        <end position="466"/>
    </location>
</feature>
<keyword evidence="3" id="KW-1185">Reference proteome</keyword>
<sequence>MHDKKLEAYRHERLDEMTLAEMQKELEEGKVTSEELVLMYKENISVRDSHTNAILEMNPDALQIAQALDFERQTTGARSPLHGIPVLIKDNMDTGDKMHTSAGSLAMKNHYALEDAFVVKKLREAGAVILGKTNMTEWANFMSDKMTNGYSSRGGQVENPYGPFDVGGSSSGSAAAVTMNLAAASIGTETSGSIINPAVQNSLVGIKPTIGLISRTGIIPLSHTQDIPGTFGRTVEDAVSVFAALIGQDPEDAITALAVKFEGYDWSAHYKEDGLKGVKLAVPRALFEEAIPAKQLKLFEQAMDKLRECGAEIIDPIDLGSDQDDLGFAVLLHEFKADLNAYLAKSNPENPIRSMDDLIAYHNQHAETMLKFGQNLLEQANSMSGQLTEREYVEALERNRYLAAENGISATLKEVGADALLLPQDFGCNVGAAAGAPSITVPFSFTDDNEPFGVTFTGNAFSEPLLIEYTYAFEQAVNGRKKP</sequence>
<dbReference type="InterPro" id="IPR036928">
    <property type="entry name" value="AS_sf"/>
</dbReference>
<name>A0A098EQL2_9BACL</name>
<dbReference type="Pfam" id="PF01425">
    <property type="entry name" value="Amidase"/>
    <property type="match status" value="1"/>
</dbReference>
<reference evidence="2 3" key="1">
    <citation type="submission" date="2014-09" db="EMBL/GenBank/DDBJ databases">
        <authorList>
            <person name="Urmite Genomes Urmite Genomes"/>
        </authorList>
    </citation>
    <scope>NUCLEOTIDE SEQUENCE [LARGE SCALE GENOMIC DNA]</scope>
    <source>
        <strain evidence="2 3">ES2</strain>
    </source>
</reference>